<evidence type="ECO:0000313" key="2">
    <source>
        <dbReference type="EMBL" id="CAL1392805.1"/>
    </source>
</evidence>
<reference evidence="2 3" key="1">
    <citation type="submission" date="2024-04" db="EMBL/GenBank/DDBJ databases">
        <authorList>
            <person name="Fracassetti M."/>
        </authorList>
    </citation>
    <scope>NUCLEOTIDE SEQUENCE [LARGE SCALE GENOMIC DNA]</scope>
</reference>
<evidence type="ECO:0000313" key="3">
    <source>
        <dbReference type="Proteomes" id="UP001497516"/>
    </source>
</evidence>
<dbReference type="Proteomes" id="UP001497516">
    <property type="component" value="Chromosome 4"/>
</dbReference>
<dbReference type="Proteomes" id="UP001497516">
    <property type="component" value="Chromosome 6"/>
</dbReference>
<keyword evidence="3" id="KW-1185">Reference proteome</keyword>
<name>A0AAV2F3M4_9ROSI</name>
<dbReference type="EMBL" id="OZ034817">
    <property type="protein sequence ID" value="CAL1381075.1"/>
    <property type="molecule type" value="Genomic_DNA"/>
</dbReference>
<protein>
    <submittedName>
        <fullName evidence="2">Uncharacterized protein</fullName>
    </submittedName>
</protein>
<evidence type="ECO:0000313" key="1">
    <source>
        <dbReference type="EMBL" id="CAL1381075.1"/>
    </source>
</evidence>
<dbReference type="EMBL" id="OZ034819">
    <property type="protein sequence ID" value="CAL1392805.1"/>
    <property type="molecule type" value="Genomic_DNA"/>
</dbReference>
<dbReference type="AlphaFoldDB" id="A0AAV2F3M4"/>
<gene>
    <name evidence="1" type="ORF">LTRI10_LOCUS22480</name>
    <name evidence="2" type="ORF">LTRI10_LOCUS33422</name>
</gene>
<sequence length="113" mass="13074">MKASQRGRRDEEEEDYSSLLLLPYEGYEANWEEGEQVMCDSPFPSQWQLDEPVAADCPKRIEQAENSQREIIVQIQGKKINPHLEICLPFEPFSLSKLQLHRHSQLASLALHP</sequence>
<proteinExistence type="predicted"/>
<organism evidence="2 3">
    <name type="scientific">Linum trigynum</name>
    <dbReference type="NCBI Taxonomy" id="586398"/>
    <lineage>
        <taxon>Eukaryota</taxon>
        <taxon>Viridiplantae</taxon>
        <taxon>Streptophyta</taxon>
        <taxon>Embryophyta</taxon>
        <taxon>Tracheophyta</taxon>
        <taxon>Spermatophyta</taxon>
        <taxon>Magnoliopsida</taxon>
        <taxon>eudicotyledons</taxon>
        <taxon>Gunneridae</taxon>
        <taxon>Pentapetalae</taxon>
        <taxon>rosids</taxon>
        <taxon>fabids</taxon>
        <taxon>Malpighiales</taxon>
        <taxon>Linaceae</taxon>
        <taxon>Linum</taxon>
    </lineage>
</organism>
<accession>A0AAV2F3M4</accession>